<dbReference type="Gene3D" id="3.50.50.60">
    <property type="entry name" value="FAD/NAD(P)-binding domain"/>
    <property type="match status" value="2"/>
</dbReference>
<comment type="caution">
    <text evidence="19">The sequence shown here is derived from an EMBL/GenBank/DDBJ whole genome shotgun (WGS) entry which is preliminary data.</text>
</comment>
<dbReference type="PANTHER" id="PTHR22912:SF217">
    <property type="entry name" value="DIHYDROLIPOYL DEHYDROGENASE"/>
    <property type="match status" value="1"/>
</dbReference>
<evidence type="ECO:0000259" key="18">
    <source>
        <dbReference type="Pfam" id="PF07992"/>
    </source>
</evidence>
<keyword evidence="6 16" id="KW-0285">Flavoprotein</keyword>
<dbReference type="InterPro" id="IPR016156">
    <property type="entry name" value="FAD/NAD-linked_Rdtase_dimer_sf"/>
</dbReference>
<accession>A0A532UY70</accession>
<evidence type="ECO:0000256" key="15">
    <source>
        <dbReference type="PIRSR" id="PIRSR000350-4"/>
    </source>
</evidence>
<evidence type="ECO:0000256" key="9">
    <source>
        <dbReference type="ARBA" id="ARBA00023027"/>
    </source>
</evidence>
<feature type="binding site" evidence="14">
    <location>
        <begin position="183"/>
        <end position="190"/>
    </location>
    <ligand>
        <name>NAD(+)</name>
        <dbReference type="ChEBI" id="CHEBI:57540"/>
    </ligand>
</feature>
<dbReference type="GO" id="GO:0004148">
    <property type="term" value="F:dihydrolipoyl dehydrogenase (NADH) activity"/>
    <property type="evidence" value="ECO:0007669"/>
    <property type="project" value="UniProtKB-EC"/>
</dbReference>
<gene>
    <name evidence="19" type="primary">lpdA</name>
    <name evidence="19" type="ORF">CEE37_10535</name>
</gene>
<evidence type="ECO:0000256" key="2">
    <source>
        <dbReference type="ARBA" id="ARBA00007532"/>
    </source>
</evidence>
<dbReference type="Gene3D" id="3.30.390.30">
    <property type="match status" value="1"/>
</dbReference>
<dbReference type="InterPro" id="IPR012999">
    <property type="entry name" value="Pyr_OxRdtase_I_AS"/>
</dbReference>
<dbReference type="SUPFAM" id="SSF55424">
    <property type="entry name" value="FAD/NAD-linked reductases, dimerisation (C-terminal) domain"/>
    <property type="match status" value="1"/>
</dbReference>
<dbReference type="PRINTS" id="PR00368">
    <property type="entry name" value="FADPNR"/>
</dbReference>
<protein>
    <recommendedName>
        <fullName evidence="4 16">Dihydrolipoyl dehydrogenase</fullName>
        <ecNumber evidence="3 16">1.8.1.4</ecNumber>
    </recommendedName>
</protein>
<comment type="miscellaneous">
    <text evidence="16">The active site is a redox-active disulfide bond.</text>
</comment>
<dbReference type="InterPro" id="IPR001100">
    <property type="entry name" value="Pyr_nuc-diS_OxRdtase"/>
</dbReference>
<evidence type="ECO:0000256" key="11">
    <source>
        <dbReference type="ARBA" id="ARBA00023284"/>
    </source>
</evidence>
<dbReference type="InterPro" id="IPR036188">
    <property type="entry name" value="FAD/NAD-bd_sf"/>
</dbReference>
<dbReference type="GO" id="GO:0050660">
    <property type="term" value="F:flavin adenine dinucleotide binding"/>
    <property type="evidence" value="ECO:0007669"/>
    <property type="project" value="InterPro"/>
</dbReference>
<evidence type="ECO:0000256" key="16">
    <source>
        <dbReference type="RuleBase" id="RU003692"/>
    </source>
</evidence>
<reference evidence="19 20" key="1">
    <citation type="submission" date="2017-06" db="EMBL/GenBank/DDBJ databases">
        <title>Novel microbial phyla capable of carbon fixation and sulfur reduction in deep-sea sediments.</title>
        <authorList>
            <person name="Huang J."/>
            <person name="Baker B."/>
            <person name="Wang Y."/>
        </authorList>
    </citation>
    <scope>NUCLEOTIDE SEQUENCE [LARGE SCALE GENOMIC DNA]</scope>
    <source>
        <strain evidence="19">B3_LCP</strain>
    </source>
</reference>
<evidence type="ECO:0000256" key="4">
    <source>
        <dbReference type="ARBA" id="ARBA00016961"/>
    </source>
</evidence>
<dbReference type="Pfam" id="PF02852">
    <property type="entry name" value="Pyr_redox_dim"/>
    <property type="match status" value="1"/>
</dbReference>
<evidence type="ECO:0000313" key="19">
    <source>
        <dbReference type="EMBL" id="TKJ39707.1"/>
    </source>
</evidence>
<feature type="binding site" evidence="14">
    <location>
        <position position="116"/>
    </location>
    <ligand>
        <name>FAD</name>
        <dbReference type="ChEBI" id="CHEBI:57692"/>
    </ligand>
</feature>
<keyword evidence="7 14" id="KW-0274">FAD</keyword>
<dbReference type="InterPro" id="IPR023753">
    <property type="entry name" value="FAD/NAD-binding_dom"/>
</dbReference>
<keyword evidence="14" id="KW-0547">Nucleotide-binding</keyword>
<dbReference type="FunFam" id="3.30.390.30:FF:000001">
    <property type="entry name" value="Dihydrolipoyl dehydrogenase"/>
    <property type="match status" value="1"/>
</dbReference>
<evidence type="ECO:0000256" key="14">
    <source>
        <dbReference type="PIRSR" id="PIRSR000350-3"/>
    </source>
</evidence>
<dbReference type="EMBL" id="NJBN01000007">
    <property type="protein sequence ID" value="TKJ39707.1"/>
    <property type="molecule type" value="Genomic_DNA"/>
</dbReference>
<keyword evidence="5" id="KW-0963">Cytoplasm</keyword>
<comment type="subcellular location">
    <subcellularLocation>
        <location evidence="1">Cytoplasm</location>
    </subcellularLocation>
</comment>
<feature type="active site" description="Proton acceptor" evidence="13">
    <location>
        <position position="446"/>
    </location>
</feature>
<evidence type="ECO:0000256" key="8">
    <source>
        <dbReference type="ARBA" id="ARBA00023002"/>
    </source>
</evidence>
<evidence type="ECO:0000256" key="10">
    <source>
        <dbReference type="ARBA" id="ARBA00023157"/>
    </source>
</evidence>
<dbReference type="PANTHER" id="PTHR22912">
    <property type="entry name" value="DISULFIDE OXIDOREDUCTASE"/>
    <property type="match status" value="1"/>
</dbReference>
<evidence type="ECO:0000256" key="1">
    <source>
        <dbReference type="ARBA" id="ARBA00004496"/>
    </source>
</evidence>
<sequence>MTKQSKYDLTIIGSGPGGYVAAIRAAQLGMKVAVIEREKVGGVCLNWGCIPTKALLKSAEVVRIAKKSREFGVHCENVTVDFPAVIKRSRQVANRLSKGVGYLLKQNNVEIIHGTGSFLDPHELAITDAAGKELQSIESQYYLISTGARPRNLPGLELDEKKLISYRRAMTLEEMPSSMIIIGAGAIGVEFAYFYNSMGTDVTLIEMLPQILPLEDAEIVEPLHRALKKSGLKIAVDTRIEKVDRLAAGVTVHGTTPDGEQKWQAEVCLVAVGVQANSDGMGLETLGIQTENGFIITDDAYRTSVPHISAIGDVIGAPMLAHAASHEGIAAVEAMAGSHVHRIEPDRIPSCTYCHPQVASIGLTESQAVEKGYEVNIGRFPFVAAGKAVAYGERDGLVKLIFNKEDQKLLGAHIVGLEATELIAELGLAQAMGASPESIAWAVHAHPTLSEAVSEAALDALGRAIHK</sequence>
<dbReference type="InterPro" id="IPR006258">
    <property type="entry name" value="Lipoamide_DH"/>
</dbReference>
<keyword evidence="11 16" id="KW-0676">Redox-active center</keyword>
<name>A0A532UY70_UNCL8</name>
<feature type="binding site" evidence="14">
    <location>
        <position position="53"/>
    </location>
    <ligand>
        <name>FAD</name>
        <dbReference type="ChEBI" id="CHEBI:57692"/>
    </ligand>
</feature>
<dbReference type="EC" id="1.8.1.4" evidence="3 16"/>
<feature type="binding site" evidence="14">
    <location>
        <begin position="319"/>
        <end position="322"/>
    </location>
    <ligand>
        <name>FAD</name>
        <dbReference type="ChEBI" id="CHEBI:57692"/>
    </ligand>
</feature>
<feature type="binding site" evidence="14">
    <location>
        <position position="313"/>
    </location>
    <ligand>
        <name>FAD</name>
        <dbReference type="ChEBI" id="CHEBI:57692"/>
    </ligand>
</feature>
<feature type="binding site" evidence="14">
    <location>
        <position position="206"/>
    </location>
    <ligand>
        <name>NAD(+)</name>
        <dbReference type="ChEBI" id="CHEBI:57540"/>
    </ligand>
</feature>
<feature type="domain" description="Pyridine nucleotide-disulphide oxidoreductase dimerisation" evidence="17">
    <location>
        <begin position="348"/>
        <end position="457"/>
    </location>
</feature>
<evidence type="ECO:0000256" key="6">
    <source>
        <dbReference type="ARBA" id="ARBA00022630"/>
    </source>
</evidence>
<dbReference type="NCBIfam" id="TIGR01350">
    <property type="entry name" value="lipoamide_DH"/>
    <property type="match status" value="1"/>
</dbReference>
<dbReference type="Proteomes" id="UP000319619">
    <property type="component" value="Unassembled WGS sequence"/>
</dbReference>
<dbReference type="PROSITE" id="PS00076">
    <property type="entry name" value="PYRIDINE_REDOX_1"/>
    <property type="match status" value="1"/>
</dbReference>
<evidence type="ECO:0000256" key="13">
    <source>
        <dbReference type="PIRSR" id="PIRSR000350-2"/>
    </source>
</evidence>
<comment type="cofactor">
    <cofactor evidence="14 16">
        <name>FAD</name>
        <dbReference type="ChEBI" id="CHEBI:57692"/>
    </cofactor>
    <text evidence="14 16">Binds 1 FAD per subunit.</text>
</comment>
<keyword evidence="8 16" id="KW-0560">Oxidoreductase</keyword>
<proteinExistence type="inferred from homology"/>
<keyword evidence="10" id="KW-1015">Disulfide bond</keyword>
<evidence type="ECO:0000256" key="7">
    <source>
        <dbReference type="ARBA" id="ARBA00022827"/>
    </source>
</evidence>
<dbReference type="InterPro" id="IPR050151">
    <property type="entry name" value="Class-I_Pyr_Nuc-Dis_Oxidored"/>
</dbReference>
<dbReference type="SUPFAM" id="SSF51905">
    <property type="entry name" value="FAD/NAD(P)-binding domain"/>
    <property type="match status" value="1"/>
</dbReference>
<feature type="disulfide bond" description="Redox-active" evidence="15">
    <location>
        <begin position="44"/>
        <end position="49"/>
    </location>
</feature>
<keyword evidence="9 14" id="KW-0520">NAD</keyword>
<dbReference type="PIRSF" id="PIRSF000350">
    <property type="entry name" value="Mercury_reductase_MerA"/>
    <property type="match status" value="1"/>
</dbReference>
<dbReference type="Pfam" id="PF07992">
    <property type="entry name" value="Pyr_redox_2"/>
    <property type="match status" value="1"/>
</dbReference>
<evidence type="ECO:0000256" key="12">
    <source>
        <dbReference type="ARBA" id="ARBA00049187"/>
    </source>
</evidence>
<dbReference type="GO" id="GO:0005737">
    <property type="term" value="C:cytoplasm"/>
    <property type="evidence" value="ECO:0007669"/>
    <property type="project" value="UniProtKB-SubCell"/>
</dbReference>
<dbReference type="InterPro" id="IPR004099">
    <property type="entry name" value="Pyr_nucl-diS_OxRdtase_dimer"/>
</dbReference>
<feature type="binding site" evidence="14">
    <location>
        <position position="273"/>
    </location>
    <ligand>
        <name>NAD(+)</name>
        <dbReference type="ChEBI" id="CHEBI:57540"/>
    </ligand>
</feature>
<comment type="similarity">
    <text evidence="2 16">Belongs to the class-I pyridine nucleotide-disulfide oxidoreductase family.</text>
</comment>
<dbReference type="GO" id="GO:0006103">
    <property type="term" value="P:2-oxoglutarate metabolic process"/>
    <property type="evidence" value="ECO:0007669"/>
    <property type="project" value="TreeGrafter"/>
</dbReference>
<evidence type="ECO:0000313" key="20">
    <source>
        <dbReference type="Proteomes" id="UP000319619"/>
    </source>
</evidence>
<dbReference type="PRINTS" id="PR00411">
    <property type="entry name" value="PNDRDTASEI"/>
</dbReference>
<evidence type="ECO:0000256" key="5">
    <source>
        <dbReference type="ARBA" id="ARBA00022490"/>
    </source>
</evidence>
<feature type="domain" description="FAD/NAD(P)-binding" evidence="18">
    <location>
        <begin position="7"/>
        <end position="328"/>
    </location>
</feature>
<dbReference type="AlphaFoldDB" id="A0A532UY70"/>
<evidence type="ECO:0000259" key="17">
    <source>
        <dbReference type="Pfam" id="PF02852"/>
    </source>
</evidence>
<comment type="catalytic activity">
    <reaction evidence="12 16">
        <text>N(6)-[(R)-dihydrolipoyl]-L-lysyl-[protein] + NAD(+) = N(6)-[(R)-lipoyl]-L-lysyl-[protein] + NADH + H(+)</text>
        <dbReference type="Rhea" id="RHEA:15045"/>
        <dbReference type="Rhea" id="RHEA-COMP:10474"/>
        <dbReference type="Rhea" id="RHEA-COMP:10475"/>
        <dbReference type="ChEBI" id="CHEBI:15378"/>
        <dbReference type="ChEBI" id="CHEBI:57540"/>
        <dbReference type="ChEBI" id="CHEBI:57945"/>
        <dbReference type="ChEBI" id="CHEBI:83099"/>
        <dbReference type="ChEBI" id="CHEBI:83100"/>
        <dbReference type="EC" id="1.8.1.4"/>
    </reaction>
</comment>
<evidence type="ECO:0000256" key="3">
    <source>
        <dbReference type="ARBA" id="ARBA00012608"/>
    </source>
</evidence>
<organism evidence="19 20">
    <name type="scientific">candidate division LCP-89 bacterium B3_LCP</name>
    <dbReference type="NCBI Taxonomy" id="2012998"/>
    <lineage>
        <taxon>Bacteria</taxon>
        <taxon>Pseudomonadati</taxon>
        <taxon>Bacteria division LCP-89</taxon>
    </lineage>
</organism>